<comment type="caution">
    <text evidence="1">The sequence shown here is derived from an EMBL/GenBank/DDBJ whole genome shotgun (WGS) entry which is preliminary data.</text>
</comment>
<organism evidence="1 2">
    <name type="scientific">Candidatus Magasanikbacteria bacterium RIFOXYC2_FULL_42_28</name>
    <dbReference type="NCBI Taxonomy" id="1798704"/>
    <lineage>
        <taxon>Bacteria</taxon>
        <taxon>Candidatus Magasanikiibacteriota</taxon>
    </lineage>
</organism>
<reference evidence="1 2" key="1">
    <citation type="journal article" date="2016" name="Nat. Commun.">
        <title>Thousands of microbial genomes shed light on interconnected biogeochemical processes in an aquifer system.</title>
        <authorList>
            <person name="Anantharaman K."/>
            <person name="Brown C.T."/>
            <person name="Hug L.A."/>
            <person name="Sharon I."/>
            <person name="Castelle C.J."/>
            <person name="Probst A.J."/>
            <person name="Thomas B.C."/>
            <person name="Singh A."/>
            <person name="Wilkins M.J."/>
            <person name="Karaoz U."/>
            <person name="Brodie E.L."/>
            <person name="Williams K.H."/>
            <person name="Hubbard S.S."/>
            <person name="Banfield J.F."/>
        </authorList>
    </citation>
    <scope>NUCLEOTIDE SEQUENCE [LARGE SCALE GENOMIC DNA]</scope>
</reference>
<gene>
    <name evidence="1" type="ORF">A3J93_00365</name>
</gene>
<evidence type="ECO:0000313" key="2">
    <source>
        <dbReference type="Proteomes" id="UP000177907"/>
    </source>
</evidence>
<dbReference type="STRING" id="1798704.A3J93_00365"/>
<evidence type="ECO:0000313" key="1">
    <source>
        <dbReference type="EMBL" id="OGH88182.1"/>
    </source>
</evidence>
<name>A0A1F6NW59_9BACT</name>
<sequence>MTEKRKFTPKSAIALESENEMTPEELAELIKVELIPFSDDVHSVTTQKEAAGSYIAFNGFKWMIDKKNYNLKIWPSSTIPPLDHVMVDRKLYFEGTYGNISRSSGLEFRQRQNFTRTETAAIKLALEKFFGVEITYFIK</sequence>
<dbReference type="AlphaFoldDB" id="A0A1F6NW59"/>
<protein>
    <submittedName>
        <fullName evidence="1">Uncharacterized protein</fullName>
    </submittedName>
</protein>
<proteinExistence type="predicted"/>
<dbReference type="Proteomes" id="UP000177907">
    <property type="component" value="Unassembled WGS sequence"/>
</dbReference>
<accession>A0A1F6NW59</accession>
<dbReference type="EMBL" id="MFQZ01000005">
    <property type="protein sequence ID" value="OGH88182.1"/>
    <property type="molecule type" value="Genomic_DNA"/>
</dbReference>